<feature type="compositionally biased region" description="Basic and acidic residues" evidence="1">
    <location>
        <begin position="318"/>
        <end position="332"/>
    </location>
</feature>
<feature type="region of interest" description="Disordered" evidence="1">
    <location>
        <begin position="669"/>
        <end position="736"/>
    </location>
</feature>
<evidence type="ECO:0000313" key="2">
    <source>
        <dbReference type="EMBL" id="KAJ9132170.1"/>
    </source>
</evidence>
<feature type="region of interest" description="Disordered" evidence="1">
    <location>
        <begin position="574"/>
        <end position="639"/>
    </location>
</feature>
<reference evidence="2" key="1">
    <citation type="submission" date="2022-07" db="EMBL/GenBank/DDBJ databases">
        <title>Fungi with potential for degradation of polypropylene.</title>
        <authorList>
            <person name="Gostincar C."/>
        </authorList>
    </citation>
    <scope>NUCLEOTIDE SEQUENCE</scope>
    <source>
        <strain evidence="2">EXF-13308</strain>
    </source>
</reference>
<feature type="region of interest" description="Disordered" evidence="1">
    <location>
        <begin position="66"/>
        <end position="240"/>
    </location>
</feature>
<gene>
    <name evidence="2" type="ORF">NKR23_g11380</name>
</gene>
<protein>
    <submittedName>
        <fullName evidence="2">Uncharacterized protein</fullName>
    </submittedName>
</protein>
<feature type="compositionally biased region" description="Polar residues" evidence="1">
    <location>
        <begin position="611"/>
        <end position="632"/>
    </location>
</feature>
<evidence type="ECO:0000256" key="1">
    <source>
        <dbReference type="SAM" id="MobiDB-lite"/>
    </source>
</evidence>
<feature type="region of interest" description="Disordered" evidence="1">
    <location>
        <begin position="252"/>
        <end position="398"/>
    </location>
</feature>
<dbReference type="SUPFAM" id="SSF88697">
    <property type="entry name" value="PUA domain-like"/>
    <property type="match status" value="1"/>
</dbReference>
<proteinExistence type="predicted"/>
<feature type="compositionally biased region" description="Polar residues" evidence="1">
    <location>
        <begin position="148"/>
        <end position="158"/>
    </location>
</feature>
<feature type="compositionally biased region" description="Basic residues" evidence="1">
    <location>
        <begin position="31"/>
        <end position="45"/>
    </location>
</feature>
<feature type="compositionally biased region" description="Polar residues" evidence="1">
    <location>
        <begin position="101"/>
        <end position="116"/>
    </location>
</feature>
<dbReference type="InterPro" id="IPR015947">
    <property type="entry name" value="PUA-like_sf"/>
</dbReference>
<dbReference type="AlphaFoldDB" id="A0AA38R1E9"/>
<dbReference type="EMBL" id="JANBVO010000060">
    <property type="protein sequence ID" value="KAJ9132170.1"/>
    <property type="molecule type" value="Genomic_DNA"/>
</dbReference>
<accession>A0AA38R1E9</accession>
<organism evidence="2 3">
    <name type="scientific">Pleurostoma richardsiae</name>
    <dbReference type="NCBI Taxonomy" id="41990"/>
    <lineage>
        <taxon>Eukaryota</taxon>
        <taxon>Fungi</taxon>
        <taxon>Dikarya</taxon>
        <taxon>Ascomycota</taxon>
        <taxon>Pezizomycotina</taxon>
        <taxon>Sordariomycetes</taxon>
        <taxon>Sordariomycetidae</taxon>
        <taxon>Calosphaeriales</taxon>
        <taxon>Pleurostomataceae</taxon>
        <taxon>Pleurostoma</taxon>
    </lineage>
</organism>
<feature type="region of interest" description="Disordered" evidence="1">
    <location>
        <begin position="1"/>
        <end position="51"/>
    </location>
</feature>
<feature type="compositionally biased region" description="Polar residues" evidence="1">
    <location>
        <begin position="693"/>
        <end position="711"/>
    </location>
</feature>
<name>A0AA38R1E9_9PEZI</name>
<comment type="caution">
    <text evidence="2">The sequence shown here is derived from an EMBL/GenBank/DDBJ whole genome shotgun (WGS) entry which is preliminary data.</text>
</comment>
<feature type="compositionally biased region" description="Polar residues" evidence="1">
    <location>
        <begin position="364"/>
        <end position="382"/>
    </location>
</feature>
<dbReference type="Proteomes" id="UP001174694">
    <property type="component" value="Unassembled WGS sequence"/>
</dbReference>
<sequence length="781" mass="84493">MAPQTRSRDAAAPSSSRVYHSTPPAQQVHFPPRRRMAKTYGRRQSARSLRQQTLTQIDYLVPVHPDELEGMEGMDALAEAEDRSSGRPQKRRKTMGDVPDSTPSSTFHTQTLTQLLSEKGAGDDVDEMQHIRDSEDEDEDGLAAAGSQKENMNTSPSKSCRGKALSDGDESRATSLIPQTPVHKRIKTEIPSSHASPFTPMLERYSPAPHRSPLKEKSTNTEAPAPTVASVTRKTPRSLVIQDSYSPVRGISLSSTAGLHPQEGNPSGHTGAVYMEIPDSDDEFDGFDPSPQKVGVLETSSSGDGDAEPGTPTPLSRRKNDTLRGEASKERGATPTPLPVDEVGARPATPDPVLEGEDVEVETPISSTRRMQHLAVQSSNPTEIEKETPLSSPQKTFPSRLPVARQTQGRTQFETQAMESQRVPLEVIQTMGEQTDRSDIILSIHPEHVEKIVAGTKDHEFRNYRLAPTIRRVWIYVTRPACELRYMATIGPAREPGQIDGGSGVGNAEFNEGKGSRFAYELQQVYQLNNPVGLALMKENGWVEGPPQKFVYVPPAVVGELLANLRCALFADEHQQEEEEEAVPRTPRSSGGGAAMSVSQQVEEQIRSDIARSTQFPSSPRQNSSVFVVPSSQDDEDLEAARDAVTLRPPPPPKGSGEQQFAKPLLPARAEQQRGGEVHFPSAAAAAPDSGVRPSQATTATQPSTPVTSPEKSVPRPLPCSSSVQSLPDFIDDSPVGLMASGGAAGFSQLLGSSQAVLQDSLVADVRAPPDVVWDSEDEDE</sequence>
<evidence type="ECO:0000313" key="3">
    <source>
        <dbReference type="Proteomes" id="UP001174694"/>
    </source>
</evidence>
<keyword evidence="3" id="KW-1185">Reference proteome</keyword>